<keyword evidence="2" id="KW-0614">Plasmid</keyword>
<dbReference type="Proteomes" id="UP000503308">
    <property type="component" value="Plasmid p1"/>
</dbReference>
<dbReference type="Pfam" id="PF02310">
    <property type="entry name" value="B12-binding"/>
    <property type="match status" value="1"/>
</dbReference>
<dbReference type="EMBL" id="CP048789">
    <property type="protein sequence ID" value="QJF53370.1"/>
    <property type="molecule type" value="Genomic_DNA"/>
</dbReference>
<dbReference type="InterPro" id="IPR036724">
    <property type="entry name" value="Cobalamin-bd_sf"/>
</dbReference>
<protein>
    <submittedName>
        <fullName evidence="2">Cobalamin B12-binding domain-containing protein</fullName>
    </submittedName>
</protein>
<keyword evidence="3" id="KW-1185">Reference proteome</keyword>
<dbReference type="KEGG" id="rpon:G3256_18975"/>
<dbReference type="InterPro" id="IPR006158">
    <property type="entry name" value="Cobalamin-bd"/>
</dbReference>
<proteinExistence type="predicted"/>
<dbReference type="SUPFAM" id="SSF52242">
    <property type="entry name" value="Cobalamin (vitamin B12)-binding domain"/>
    <property type="match status" value="1"/>
</dbReference>
<sequence>MPTDDHRETPRTERSRPVYVDALATRVISVLSSRQAVSPGGMRQFVLDHLLRAALCPGGFEPAELIAELRGHRLSVDEIIDIYIPQAAIVLGQMWVDDDASFAQVTIGSMRLQSLVGEAAAGNVPDVVTDRTRLTGLVVVPANEQHFLGASVLSAQLRRLGCDVGTSFDEDEGSLAARVMLESPDLALVTCSRIENLNTVRRTVQTIRNAAPEGCVIALGGLVTACAADLRANTGVDIVTSKAAEAVSFCAAEFAAASRS</sequence>
<feature type="domain" description="B12-binding" evidence="1">
    <location>
        <begin position="133"/>
        <end position="260"/>
    </location>
</feature>
<geneLocation type="plasmid" evidence="2 3">
    <name>p1</name>
</geneLocation>
<gene>
    <name evidence="2" type="ORF">G3256_18975</name>
</gene>
<dbReference type="AlphaFoldDB" id="A0A858SYP8"/>
<dbReference type="PROSITE" id="PS51332">
    <property type="entry name" value="B12_BINDING"/>
    <property type="match status" value="1"/>
</dbReference>
<evidence type="ECO:0000313" key="2">
    <source>
        <dbReference type="EMBL" id="QJF53370.1"/>
    </source>
</evidence>
<dbReference type="GO" id="GO:0031419">
    <property type="term" value="F:cobalamin binding"/>
    <property type="evidence" value="ECO:0007669"/>
    <property type="project" value="InterPro"/>
</dbReference>
<dbReference type="RefSeq" id="WP_169642581.1">
    <property type="nucleotide sequence ID" value="NZ_CP048789.1"/>
</dbReference>
<accession>A0A858SYP8</accession>
<evidence type="ECO:0000259" key="1">
    <source>
        <dbReference type="PROSITE" id="PS51332"/>
    </source>
</evidence>
<dbReference type="Gene3D" id="3.40.50.280">
    <property type="entry name" value="Cobalamin-binding domain"/>
    <property type="match status" value="1"/>
</dbReference>
<evidence type="ECO:0000313" key="3">
    <source>
        <dbReference type="Proteomes" id="UP000503308"/>
    </source>
</evidence>
<name>A0A858SYP8_9RHOB</name>
<dbReference type="GO" id="GO:0046872">
    <property type="term" value="F:metal ion binding"/>
    <property type="evidence" value="ECO:0007669"/>
    <property type="project" value="InterPro"/>
</dbReference>
<organism evidence="2 3">
    <name type="scientific">Roseobacter ponti</name>
    <dbReference type="NCBI Taxonomy" id="1891787"/>
    <lineage>
        <taxon>Bacteria</taxon>
        <taxon>Pseudomonadati</taxon>
        <taxon>Pseudomonadota</taxon>
        <taxon>Alphaproteobacteria</taxon>
        <taxon>Rhodobacterales</taxon>
        <taxon>Roseobacteraceae</taxon>
        <taxon>Roseobacter</taxon>
    </lineage>
</organism>
<reference evidence="2 3" key="1">
    <citation type="submission" date="2020-02" db="EMBL/GenBank/DDBJ databases">
        <title>Genome sequence of Roseobacter ponti.</title>
        <authorList>
            <person name="Hollensteiner J."/>
            <person name="Schneider D."/>
            <person name="Poehlein A."/>
            <person name="Daniel R."/>
        </authorList>
    </citation>
    <scope>NUCLEOTIDE SEQUENCE [LARGE SCALE GENOMIC DNA]</scope>
    <source>
        <strain evidence="2 3">DSM 106830</strain>
        <plasmid evidence="2 3">p1</plasmid>
    </source>
</reference>